<keyword evidence="1" id="KW-0614">Plasmid</keyword>
<dbReference type="Proteomes" id="UP000006178">
    <property type="component" value="Plasmid pMU3262"/>
</dbReference>
<reference evidence="1 2" key="1">
    <citation type="journal article" date="2014" name="Appl. Environ. Microbiol.">
        <title>Profile of Secreted Hydrolases, Associated Proteins, and SlpA in Thermoanaerobacterium saccharolyticum during the Degradation of Hemicellulose.</title>
        <authorList>
            <person name="Currie D.H."/>
            <person name="Guss A.M."/>
            <person name="Herring C.D."/>
            <person name="Giannone R.J."/>
            <person name="Johnson C.M."/>
            <person name="Lankford P.K."/>
            <person name="Brown S.D."/>
            <person name="Hettich R.L."/>
            <person name="Lynd L.R."/>
        </authorList>
    </citation>
    <scope>NUCLEOTIDE SEQUENCE [LARGE SCALE GENOMIC DNA]</scope>
    <source>
        <strain evidence="2">DSM 8691 / JW/SL-YS485</strain>
    </source>
</reference>
<dbReference type="PATRIC" id="fig|1094508.3.peg.2782"/>
<evidence type="ECO:0000313" key="1">
    <source>
        <dbReference type="EMBL" id="AFK94298.1"/>
    </source>
</evidence>
<protein>
    <submittedName>
        <fullName evidence="1">Uncharacterized protein</fullName>
    </submittedName>
</protein>
<sequence length="858" mass="93450">MKLFKRVLSFVLVLLLIVPAVQFNFGGGVKKAYASLGAITKIGHLGVGIYGLDITSSADGTAYMAISTGNLIVINNNGTVGSISDNGYGNINYTEYDSSNGYVYTLQYNTSTTKVLGVYNGSSWSSTAHVYGYNNYDMFFDQSGNLYIAGTDVNYNPQIYEISTSSLGLINTFNMSILGHFVYNNTTYVIKSDGLYTVNNGVFTKINNASYSNERFGYDGNLYATSGANIMQYNPSSNTWVTVYTASNGISCFSLNIPGNVLYTTNTGVYLTDFSTTVQLSNNGNVIGLYVDKFGNINYIDSYSDIYRYNIIYNFSLNNANNNSFNTVFDAPHEYNAILQRSTDGTNYTDLIPITQSITTDNYYLPGLNYYYRIKYTTFDGNNIYYNYSSTISVSAKSMFSIQNFSSGGLTWSNSSTNRGTGYVTLTWPSVTNATGYKVWIFDGNQYRAFDVGNTTSWDSRSNVNGKIWPTSSTNPTWSSIVNSSNNSISTDVFNHSGGGGDLPDDPNLLYQRTVGTSYDSNHYYTFAISAYNQYGESPLCTPVNITLPNMTDTNAPTISSFTIDDGAAKTGSPQLKLSISATDTGGSGLSKIEISTDNFATIQQTVSASGNSFSTTINNFQVSATPGTINVYVRAWDVAGNVSSIQKAQIALMNDVTPPTAQLKINNGAEFTTNPNVTLYITAYDDWTPIDQLIMRLSNDGKNWTSWMPLALTYNWTLDSSSQGYKSVFLQVQDASANVGTTSAGILYSTDPNVIKGSQIDTTPPTISYLSLAKGATVTSSFTPTITLVASDNVTPQNQLHVYASADGVNWVDLGLLTSNNITLPSGLVTSGFNSIEFKVEDSSYNDAVRTLEFFKL</sequence>
<organism evidence="1 2">
    <name type="scientific">Thermoanaerobacterium saccharolyticum (strain DSM 8691 / JW/SL-YS485)</name>
    <dbReference type="NCBI Taxonomy" id="1094508"/>
    <lineage>
        <taxon>Bacteria</taxon>
        <taxon>Bacillati</taxon>
        <taxon>Bacillota</taxon>
        <taxon>Clostridia</taxon>
        <taxon>Thermoanaerobacterales</taxon>
        <taxon>Thermoanaerobacteraceae</taxon>
        <taxon>Thermoanaerobacterium</taxon>
    </lineage>
</organism>
<keyword evidence="2" id="KW-1185">Reference proteome</keyword>
<dbReference type="AlphaFoldDB" id="I3WBU7"/>
<proteinExistence type="predicted"/>
<accession>I3WBU7</accession>
<dbReference type="InterPro" id="IPR011044">
    <property type="entry name" value="Quino_amine_DH_bsu"/>
</dbReference>
<gene>
    <name evidence="1" type="ordered locus">Tsac_2751</name>
</gene>
<dbReference type="Gene3D" id="2.60.40.650">
    <property type="match status" value="1"/>
</dbReference>
<name>I3WBU7_THESW</name>
<dbReference type="KEGG" id="tsh:Tsac_2751"/>
<evidence type="ECO:0000313" key="2">
    <source>
        <dbReference type="Proteomes" id="UP000006178"/>
    </source>
</evidence>
<geneLocation type="plasmid" evidence="1 2">
    <name>pMU3262</name>
</geneLocation>
<dbReference type="EMBL" id="CP003185">
    <property type="protein sequence ID" value="AFK94298.1"/>
    <property type="molecule type" value="Genomic_DNA"/>
</dbReference>
<dbReference type="SUPFAM" id="SSF50969">
    <property type="entry name" value="YVTN repeat-like/Quinoprotein amine dehydrogenase"/>
    <property type="match status" value="1"/>
</dbReference>
<dbReference type="BioCyc" id="TSAC1094508:GLMA-2797-MONOMER"/>